<gene>
    <name evidence="1" type="ORF">L484_028054</name>
</gene>
<dbReference type="Proteomes" id="UP000030645">
    <property type="component" value="Unassembled WGS sequence"/>
</dbReference>
<evidence type="ECO:0000313" key="1">
    <source>
        <dbReference type="EMBL" id="EXC30875.1"/>
    </source>
</evidence>
<dbReference type="AlphaFoldDB" id="W9S7U4"/>
<protein>
    <submittedName>
        <fullName evidence="1">Uncharacterized protein</fullName>
    </submittedName>
</protein>
<keyword evidence="2" id="KW-1185">Reference proteome</keyword>
<name>W9S7U4_9ROSA</name>
<organism evidence="1 2">
    <name type="scientific">Morus notabilis</name>
    <dbReference type="NCBI Taxonomy" id="981085"/>
    <lineage>
        <taxon>Eukaryota</taxon>
        <taxon>Viridiplantae</taxon>
        <taxon>Streptophyta</taxon>
        <taxon>Embryophyta</taxon>
        <taxon>Tracheophyta</taxon>
        <taxon>Spermatophyta</taxon>
        <taxon>Magnoliopsida</taxon>
        <taxon>eudicotyledons</taxon>
        <taxon>Gunneridae</taxon>
        <taxon>Pentapetalae</taxon>
        <taxon>rosids</taxon>
        <taxon>fabids</taxon>
        <taxon>Rosales</taxon>
        <taxon>Moraceae</taxon>
        <taxon>Moreae</taxon>
        <taxon>Morus</taxon>
    </lineage>
</organism>
<sequence>MKYLVIKLDWNFIGSFSCRYGILSRRQLSTKEASRGVDYETRAQIEFCSCFPINERSRFRKPQSLIRGSVWDHRGPAPHLSRDFF</sequence>
<proteinExistence type="predicted"/>
<accession>W9S7U4</accession>
<evidence type="ECO:0000313" key="2">
    <source>
        <dbReference type="Proteomes" id="UP000030645"/>
    </source>
</evidence>
<dbReference type="EMBL" id="KE346217">
    <property type="protein sequence ID" value="EXC30875.1"/>
    <property type="molecule type" value="Genomic_DNA"/>
</dbReference>
<reference evidence="2" key="1">
    <citation type="submission" date="2013-01" db="EMBL/GenBank/DDBJ databases">
        <title>Draft Genome Sequence of a Mulberry Tree, Morus notabilis C.K. Schneid.</title>
        <authorList>
            <person name="He N."/>
            <person name="Zhao S."/>
        </authorList>
    </citation>
    <scope>NUCLEOTIDE SEQUENCE</scope>
</reference>